<dbReference type="AlphaFoldDB" id="A0AAD2CLJ5"/>
<dbReference type="PANTHER" id="PTHR43748">
    <property type="entry name" value="RIBOSE-5-PHOSPHATE ISOMERASE 3, CHLOROPLASTIC-RELATED"/>
    <property type="match status" value="1"/>
</dbReference>
<dbReference type="Gene3D" id="3.40.50.1360">
    <property type="match status" value="1"/>
</dbReference>
<keyword evidence="5" id="KW-0413">Isomerase</keyword>
<dbReference type="HAMAP" id="MF_00170">
    <property type="entry name" value="Rib_5P_isom_A"/>
    <property type="match status" value="1"/>
</dbReference>
<evidence type="ECO:0000313" key="7">
    <source>
        <dbReference type="EMBL" id="CAJ1936650.1"/>
    </source>
</evidence>
<feature type="chain" id="PRO_5041959192" description="ribose-5-phosphate isomerase" evidence="6">
    <location>
        <begin position="22"/>
        <end position="275"/>
    </location>
</feature>
<dbReference type="InterPro" id="IPR020672">
    <property type="entry name" value="Ribose5P_isomerase_typA_subgr"/>
</dbReference>
<keyword evidence="6" id="KW-0732">Signal</keyword>
<evidence type="ECO:0000256" key="6">
    <source>
        <dbReference type="SAM" id="SignalP"/>
    </source>
</evidence>
<evidence type="ECO:0000313" key="8">
    <source>
        <dbReference type="Proteomes" id="UP001295423"/>
    </source>
</evidence>
<reference evidence="7" key="1">
    <citation type="submission" date="2023-08" db="EMBL/GenBank/DDBJ databases">
        <authorList>
            <person name="Audoor S."/>
            <person name="Bilcke G."/>
        </authorList>
    </citation>
    <scope>NUCLEOTIDE SEQUENCE</scope>
</reference>
<dbReference type="CDD" id="cd01398">
    <property type="entry name" value="RPI_A"/>
    <property type="match status" value="1"/>
</dbReference>
<gene>
    <name evidence="7" type="ORF">CYCCA115_LOCUS5298</name>
</gene>
<keyword evidence="8" id="KW-1185">Reference proteome</keyword>
<dbReference type="Gene3D" id="3.30.70.260">
    <property type="match status" value="1"/>
</dbReference>
<dbReference type="FunFam" id="3.40.50.1360:FF:000001">
    <property type="entry name" value="Ribose-5-phosphate isomerase A"/>
    <property type="match status" value="1"/>
</dbReference>
<evidence type="ECO:0000256" key="5">
    <source>
        <dbReference type="ARBA" id="ARBA00023235"/>
    </source>
</evidence>
<dbReference type="PANTHER" id="PTHR43748:SF3">
    <property type="entry name" value="RIBOSE-5-PHOSPHATE ISOMERASE 3, CHLOROPLASTIC-RELATED"/>
    <property type="match status" value="1"/>
</dbReference>
<dbReference type="SUPFAM" id="SSF75445">
    <property type="entry name" value="D-ribose-5-phosphate isomerase (RpiA), lid domain"/>
    <property type="match status" value="1"/>
</dbReference>
<proteinExistence type="inferred from homology"/>
<dbReference type="GO" id="GO:0009052">
    <property type="term" value="P:pentose-phosphate shunt, non-oxidative branch"/>
    <property type="evidence" value="ECO:0007669"/>
    <property type="project" value="InterPro"/>
</dbReference>
<comment type="catalytic activity">
    <reaction evidence="1">
        <text>aldehydo-D-ribose 5-phosphate = D-ribulose 5-phosphate</text>
        <dbReference type="Rhea" id="RHEA:14657"/>
        <dbReference type="ChEBI" id="CHEBI:58121"/>
        <dbReference type="ChEBI" id="CHEBI:58273"/>
        <dbReference type="EC" id="5.3.1.6"/>
    </reaction>
</comment>
<evidence type="ECO:0000256" key="3">
    <source>
        <dbReference type="ARBA" id="ARBA00008088"/>
    </source>
</evidence>
<dbReference type="InterPro" id="IPR037171">
    <property type="entry name" value="NagB/RpiA_transferase-like"/>
</dbReference>
<comment type="similarity">
    <text evidence="3">Belongs to the ribose 5-phosphate isomerase family.</text>
</comment>
<comment type="pathway">
    <text evidence="2">Carbohydrate degradation; pentose phosphate pathway; D-ribose 5-phosphate from D-ribulose 5-phosphate (non-oxidative stage): step 1/1.</text>
</comment>
<evidence type="ECO:0000256" key="1">
    <source>
        <dbReference type="ARBA" id="ARBA00001713"/>
    </source>
</evidence>
<dbReference type="InterPro" id="IPR004788">
    <property type="entry name" value="Ribose5P_isomerase_type_A"/>
</dbReference>
<dbReference type="InterPro" id="IPR050262">
    <property type="entry name" value="Ribose-5P_isomerase"/>
</dbReference>
<dbReference type="NCBIfam" id="NF001924">
    <property type="entry name" value="PRK00702.1"/>
    <property type="match status" value="1"/>
</dbReference>
<comment type="caution">
    <text evidence="7">The sequence shown here is derived from an EMBL/GenBank/DDBJ whole genome shotgun (WGS) entry which is preliminary data.</text>
</comment>
<accession>A0AAD2CLJ5</accession>
<dbReference type="NCBIfam" id="TIGR00021">
    <property type="entry name" value="rpiA"/>
    <property type="match status" value="1"/>
</dbReference>
<dbReference type="EMBL" id="CAKOGP040000557">
    <property type="protein sequence ID" value="CAJ1936650.1"/>
    <property type="molecule type" value="Genomic_DNA"/>
</dbReference>
<dbReference type="SUPFAM" id="SSF100950">
    <property type="entry name" value="NagB/RpiA/CoA transferase-like"/>
    <property type="match status" value="1"/>
</dbReference>
<feature type="signal peptide" evidence="6">
    <location>
        <begin position="1"/>
        <end position="21"/>
    </location>
</feature>
<protein>
    <recommendedName>
        <fullName evidence="4">ribose-5-phosphate isomerase</fullName>
        <ecNumber evidence="4">5.3.1.6</ecNumber>
    </recommendedName>
</protein>
<name>A0AAD2CLJ5_9STRA</name>
<evidence type="ECO:0000256" key="4">
    <source>
        <dbReference type="ARBA" id="ARBA00011959"/>
    </source>
</evidence>
<dbReference type="Proteomes" id="UP001295423">
    <property type="component" value="Unassembled WGS sequence"/>
</dbReference>
<dbReference type="GO" id="GO:0004751">
    <property type="term" value="F:ribose-5-phosphate isomerase activity"/>
    <property type="evidence" value="ECO:0007669"/>
    <property type="project" value="UniProtKB-EC"/>
</dbReference>
<evidence type="ECO:0000256" key="2">
    <source>
        <dbReference type="ARBA" id="ARBA00004988"/>
    </source>
</evidence>
<organism evidence="7 8">
    <name type="scientific">Cylindrotheca closterium</name>
    <dbReference type="NCBI Taxonomy" id="2856"/>
    <lineage>
        <taxon>Eukaryota</taxon>
        <taxon>Sar</taxon>
        <taxon>Stramenopiles</taxon>
        <taxon>Ochrophyta</taxon>
        <taxon>Bacillariophyta</taxon>
        <taxon>Bacillariophyceae</taxon>
        <taxon>Bacillariophycidae</taxon>
        <taxon>Bacillariales</taxon>
        <taxon>Bacillariaceae</taxon>
        <taxon>Cylindrotheca</taxon>
    </lineage>
</organism>
<sequence>MRILSLAFLSAVTAFAPLTRTSFRSTISLEMGKSQDELKKEVGYKAVDDYVKSGMVVGLGTGSTAYFAVERVGQLLKSGELKDIVCIPTSVRTKEQAESLDIPLVTLDTHSNLDVSIDGADEVDPDLNLVKGGGGALLREKMVEIMSEKFIVIVDESKLTDGLGPGFPVPVEITPFCHEHTMRQVAGLASCEGCKPVLRMGSSSSNVNDGDEIAVTDNGNYIVDLHFDTPIKDARKMAEDVKNVCGVVDHGLFCDMSTVVIIAGSDGVSVKKPKA</sequence>
<dbReference type="EC" id="5.3.1.6" evidence="4"/>
<dbReference type="Pfam" id="PF06026">
    <property type="entry name" value="Rib_5-P_isom_A"/>
    <property type="match status" value="1"/>
</dbReference>